<dbReference type="AlphaFoldDB" id="A0A4P5PAD4"/>
<organism evidence="1 2">
    <name type="scientific">Enterococcus florum</name>
    <dbReference type="NCBI Taxonomy" id="2480627"/>
    <lineage>
        <taxon>Bacteria</taxon>
        <taxon>Bacillati</taxon>
        <taxon>Bacillota</taxon>
        <taxon>Bacilli</taxon>
        <taxon>Lactobacillales</taxon>
        <taxon>Enterococcaceae</taxon>
        <taxon>Enterococcus</taxon>
    </lineage>
</organism>
<protein>
    <submittedName>
        <fullName evidence="1">Uncharacterized protein</fullName>
    </submittedName>
</protein>
<dbReference type="Proteomes" id="UP000290567">
    <property type="component" value="Unassembled WGS sequence"/>
</dbReference>
<keyword evidence="2" id="KW-1185">Reference proteome</keyword>
<comment type="caution">
    <text evidence="1">The sequence shown here is derived from an EMBL/GenBank/DDBJ whole genome shotgun (WGS) entry which is preliminary data.</text>
</comment>
<evidence type="ECO:0000313" key="1">
    <source>
        <dbReference type="EMBL" id="GCF92938.1"/>
    </source>
</evidence>
<dbReference type="EMBL" id="BJCC01000007">
    <property type="protein sequence ID" value="GCF92938.1"/>
    <property type="molecule type" value="Genomic_DNA"/>
</dbReference>
<reference evidence="2" key="1">
    <citation type="submission" date="2019-02" db="EMBL/GenBank/DDBJ databases">
        <title>Draft genome sequence of Enterococcus sp. Gos25-1.</title>
        <authorList>
            <person name="Tanaka N."/>
            <person name="Shiwa Y."/>
            <person name="Fujita N."/>
        </authorList>
    </citation>
    <scope>NUCLEOTIDE SEQUENCE [LARGE SCALE GENOMIC DNA]</scope>
    <source>
        <strain evidence="2">Gos25-1</strain>
    </source>
</reference>
<sequence>MNSHLFSGTILSQFQKEGKGKVGKSELALVRETEATSLINVQLTNARPEVSKKRKRLMDRIQRR</sequence>
<accession>A0A4P5PAD4</accession>
<name>A0A4P5PAD4_9ENTE</name>
<gene>
    <name evidence="1" type="ORF">NRIC_08290</name>
</gene>
<proteinExistence type="predicted"/>
<evidence type="ECO:0000313" key="2">
    <source>
        <dbReference type="Proteomes" id="UP000290567"/>
    </source>
</evidence>